<reference evidence="1 2" key="1">
    <citation type="submission" date="2023-03" db="EMBL/GenBank/DDBJ databases">
        <title>Whole genome sequencing of Methanotrichaceae archaeon M04Ac.</title>
        <authorList>
            <person name="Khomyakova M.A."/>
            <person name="Merkel A.Y."/>
            <person name="Slobodkin A.I."/>
        </authorList>
    </citation>
    <scope>NUCLEOTIDE SEQUENCE [LARGE SCALE GENOMIC DNA]</scope>
    <source>
        <strain evidence="1 2">M04Ac</strain>
    </source>
</reference>
<gene>
    <name evidence="1" type="ORF">P0O24_12325</name>
</gene>
<comment type="caution">
    <text evidence="1">The sequence shown here is derived from an EMBL/GenBank/DDBJ whole genome shotgun (WGS) entry which is preliminary data.</text>
</comment>
<evidence type="ECO:0000313" key="2">
    <source>
        <dbReference type="Proteomes" id="UP001215956"/>
    </source>
</evidence>
<dbReference type="RefSeq" id="WP_316970049.1">
    <property type="nucleotide sequence ID" value="NZ_JARFPL010000075.1"/>
</dbReference>
<protein>
    <submittedName>
        <fullName evidence="1">Uncharacterized protein</fullName>
    </submittedName>
</protein>
<sequence>MTAIKPDTRLFLSHCEGKRTAEDCTRLFSDIEKRRAIDSPIPVFTSDNWDPFEEGLLNVYGFLEMPHYCGIGRKPNPVLVPYPNLKYAKVCKKRKNGRIIEVIQRIVYGNPEGNYSASFSEYPK</sequence>
<dbReference type="Proteomes" id="UP001215956">
    <property type="component" value="Unassembled WGS sequence"/>
</dbReference>
<proteinExistence type="predicted"/>
<name>A0ABT5XI15_9EURY</name>
<accession>A0ABT5XI15</accession>
<evidence type="ECO:0000313" key="1">
    <source>
        <dbReference type="EMBL" id="MDF0594360.1"/>
    </source>
</evidence>
<dbReference type="EMBL" id="JARFPL010000075">
    <property type="protein sequence ID" value="MDF0594360.1"/>
    <property type="molecule type" value="Genomic_DNA"/>
</dbReference>
<keyword evidence="2" id="KW-1185">Reference proteome</keyword>
<organism evidence="1 2">
    <name type="scientific">Candidatus Methanocrinis alkalitolerans</name>
    <dbReference type="NCBI Taxonomy" id="3033395"/>
    <lineage>
        <taxon>Archaea</taxon>
        <taxon>Methanobacteriati</taxon>
        <taxon>Methanobacteriota</taxon>
        <taxon>Stenosarchaea group</taxon>
        <taxon>Methanomicrobia</taxon>
        <taxon>Methanotrichales</taxon>
        <taxon>Methanotrichaceae</taxon>
        <taxon>Methanocrinis</taxon>
    </lineage>
</organism>